<dbReference type="InterPro" id="IPR002937">
    <property type="entry name" value="Amino_oxidase"/>
</dbReference>
<evidence type="ECO:0000313" key="2">
    <source>
        <dbReference type="EMBL" id="HFK96899.1"/>
    </source>
</evidence>
<dbReference type="GO" id="GO:0005829">
    <property type="term" value="C:cytosol"/>
    <property type="evidence" value="ECO:0007669"/>
    <property type="project" value="TreeGrafter"/>
</dbReference>
<gene>
    <name evidence="2" type="ORF">ENS06_06185</name>
</gene>
<evidence type="ECO:0000259" key="1">
    <source>
        <dbReference type="Pfam" id="PF01593"/>
    </source>
</evidence>
<accession>A0A831ZRJ1</accession>
<reference evidence="2" key="1">
    <citation type="journal article" date="2020" name="mSystems">
        <title>Genome- and Community-Level Interaction Insights into Carbon Utilization and Element Cycling Functions of Hydrothermarchaeota in Hydrothermal Sediment.</title>
        <authorList>
            <person name="Zhou Z."/>
            <person name="Liu Y."/>
            <person name="Xu W."/>
            <person name="Pan J."/>
            <person name="Luo Z.H."/>
            <person name="Li M."/>
        </authorList>
    </citation>
    <scope>NUCLEOTIDE SEQUENCE [LARGE SCALE GENOMIC DNA]</scope>
    <source>
        <strain evidence="2">SpSt-456</strain>
    </source>
</reference>
<dbReference type="EMBL" id="DSTK01000018">
    <property type="protein sequence ID" value="HFK96899.1"/>
    <property type="molecule type" value="Genomic_DNA"/>
</dbReference>
<dbReference type="AlphaFoldDB" id="A0A831ZRJ1"/>
<name>A0A831ZRJ1_9BACT</name>
<dbReference type="Gene3D" id="3.50.50.60">
    <property type="entry name" value="FAD/NAD(P)-binding domain"/>
    <property type="match status" value="1"/>
</dbReference>
<protein>
    <submittedName>
        <fullName evidence="2">Protoporphyrinogen oxidase-like protein</fullName>
    </submittedName>
</protein>
<dbReference type="InterPro" id="IPR036188">
    <property type="entry name" value="FAD/NAD-bd_sf"/>
</dbReference>
<dbReference type="GO" id="GO:0008767">
    <property type="term" value="F:UDP-galactopyranose mutase activity"/>
    <property type="evidence" value="ECO:0007669"/>
    <property type="project" value="TreeGrafter"/>
</dbReference>
<dbReference type="GO" id="GO:0016491">
    <property type="term" value="F:oxidoreductase activity"/>
    <property type="evidence" value="ECO:0007669"/>
    <property type="project" value="InterPro"/>
</dbReference>
<dbReference type="SUPFAM" id="SSF51905">
    <property type="entry name" value="FAD/NAD(P)-binding domain"/>
    <property type="match status" value="1"/>
</dbReference>
<feature type="domain" description="Amine oxidase" evidence="1">
    <location>
        <begin position="26"/>
        <end position="264"/>
    </location>
</feature>
<dbReference type="PANTHER" id="PTHR21197">
    <property type="entry name" value="UDP-GALACTOPYRANOSE MUTASE"/>
    <property type="match status" value="1"/>
</dbReference>
<comment type="caution">
    <text evidence="2">The sequence shown here is derived from an EMBL/GenBank/DDBJ whole genome shotgun (WGS) entry which is preliminary data.</text>
</comment>
<organism evidence="2">
    <name type="scientific">Desulfacinum infernum</name>
    <dbReference type="NCBI Taxonomy" id="35837"/>
    <lineage>
        <taxon>Bacteria</taxon>
        <taxon>Pseudomonadati</taxon>
        <taxon>Thermodesulfobacteriota</taxon>
        <taxon>Syntrophobacteria</taxon>
        <taxon>Syntrophobacterales</taxon>
        <taxon>Syntrophobacteraceae</taxon>
        <taxon>Desulfacinum</taxon>
    </lineage>
</organism>
<proteinExistence type="predicted"/>
<sequence>MNKNNVLILGAGMTGLAAGYASGLPVYEAQERPGGICSSYYIRPGSQERLQTLPEDGEAYRFEIGGGHWIFGGDPLVLRFIRRLTPVKSYVRRSAVYFPNKRLIVPYPLQHNLRYLGQEVAAQVLQELINAGQYSNGGMGTMCDWLKATFGPTLCDLFFEPFHELYTAGLYREIAPQDAYKTPINPTLLIRGAFDDVQQVGYNVTFIYPEEGLNILTLRLAERCKIHYGKRVVQIDVREKVVYFEDGYSQGYEEIISTLPLNRMMEMAGLQVDERPDPATAVLVANIGGVKGPHCPEEHWLYIPKSSVGFHRVGFYSNVDPSFLPSFSRGRSDRVSIYVEKAYREKMRPSEGEIDKICHMIVQELQDWGWIEKAEVVDPTWIDVAYTWSWPGSKWREKALKALEECGIYQVGRYARWVFQGIADSIRDGALSGI</sequence>
<dbReference type="PANTHER" id="PTHR21197:SF0">
    <property type="entry name" value="UDP-GALACTOPYRANOSE MUTASE"/>
    <property type="match status" value="1"/>
</dbReference>
<dbReference type="GO" id="GO:0050660">
    <property type="term" value="F:flavin adenine dinucleotide binding"/>
    <property type="evidence" value="ECO:0007669"/>
    <property type="project" value="TreeGrafter"/>
</dbReference>
<dbReference type="Pfam" id="PF01593">
    <property type="entry name" value="Amino_oxidase"/>
    <property type="match status" value="1"/>
</dbReference>